<evidence type="ECO:0000256" key="1">
    <source>
        <dbReference type="SAM" id="SignalP"/>
    </source>
</evidence>
<dbReference type="RefSeq" id="WP_192029838.1">
    <property type="nucleotide sequence ID" value="NZ_JACYTR010000022.1"/>
</dbReference>
<gene>
    <name evidence="2" type="ORF">IFO71_11780</name>
</gene>
<sequence length="295" mass="32384">MRNTLFIAAFALSLTALPGLAAAQPLAPQVQQLRDQFRHQSLDDALEAAEETTEALPDDAMAWLWAGRVYGRQAQEANILTKAKWAGRCRDAFEKAVELQPGLVEARFDLMQYYLLAPGIMGGGRDKAEAQAKAIAELDAAEGKVAAANLALQDDSDSTAESLYREALRANPASIRALFGFNAFLQNRKRFDDVRTLWVDALDHEKTLALGRYQLGRLAAITGDHIEQGLAYLDAFIAAGEEPEQLSLAAAQWRRGQLLDKLGRRDEAIAAFELAMNDRDVGEMAKADLKRVKQG</sequence>
<protein>
    <recommendedName>
        <fullName evidence="4">Tetratricopeptide repeat protein</fullName>
    </recommendedName>
</protein>
<evidence type="ECO:0000313" key="3">
    <source>
        <dbReference type="Proteomes" id="UP000613768"/>
    </source>
</evidence>
<comment type="caution">
    <text evidence="2">The sequence shown here is derived from an EMBL/GenBank/DDBJ whole genome shotgun (WGS) entry which is preliminary data.</text>
</comment>
<dbReference type="InterPro" id="IPR011990">
    <property type="entry name" value="TPR-like_helical_dom_sf"/>
</dbReference>
<keyword evidence="3" id="KW-1185">Reference proteome</keyword>
<name>A0AAW3ZP65_9GAMM</name>
<dbReference type="InterPro" id="IPR019734">
    <property type="entry name" value="TPR_rpt"/>
</dbReference>
<dbReference type="EMBL" id="JACYTR010000022">
    <property type="protein sequence ID" value="MBD8526417.1"/>
    <property type="molecule type" value="Genomic_DNA"/>
</dbReference>
<evidence type="ECO:0008006" key="4">
    <source>
        <dbReference type="Google" id="ProtNLM"/>
    </source>
</evidence>
<dbReference type="AlphaFoldDB" id="A0AAW3ZP65"/>
<keyword evidence="1" id="KW-0732">Signal</keyword>
<feature type="signal peptide" evidence="1">
    <location>
        <begin position="1"/>
        <end position="21"/>
    </location>
</feature>
<reference evidence="2 3" key="1">
    <citation type="submission" date="2020-09" db="EMBL/GenBank/DDBJ databases">
        <title>Pseudoxanthomonas sp. CAU 1598 isolated from sand of Yaerae Beach.</title>
        <authorList>
            <person name="Kim W."/>
        </authorList>
    </citation>
    <scope>NUCLEOTIDE SEQUENCE [LARGE SCALE GENOMIC DNA]</scope>
    <source>
        <strain evidence="2 3">CAU 1598</strain>
    </source>
</reference>
<dbReference type="SUPFAM" id="SSF48452">
    <property type="entry name" value="TPR-like"/>
    <property type="match status" value="1"/>
</dbReference>
<proteinExistence type="predicted"/>
<evidence type="ECO:0000313" key="2">
    <source>
        <dbReference type="EMBL" id="MBD8526417.1"/>
    </source>
</evidence>
<dbReference type="Proteomes" id="UP000613768">
    <property type="component" value="Unassembled WGS sequence"/>
</dbReference>
<organism evidence="2 3">
    <name type="scientific">Pseudomarimonas arenosa</name>
    <dbReference type="NCBI Taxonomy" id="2774145"/>
    <lineage>
        <taxon>Bacteria</taxon>
        <taxon>Pseudomonadati</taxon>
        <taxon>Pseudomonadota</taxon>
        <taxon>Gammaproteobacteria</taxon>
        <taxon>Lysobacterales</taxon>
        <taxon>Lysobacteraceae</taxon>
        <taxon>Pseudomarimonas</taxon>
    </lineage>
</organism>
<feature type="chain" id="PRO_5043397346" description="Tetratricopeptide repeat protein" evidence="1">
    <location>
        <begin position="22"/>
        <end position="295"/>
    </location>
</feature>
<dbReference type="Gene3D" id="1.25.40.10">
    <property type="entry name" value="Tetratricopeptide repeat domain"/>
    <property type="match status" value="2"/>
</dbReference>
<dbReference type="Pfam" id="PF13181">
    <property type="entry name" value="TPR_8"/>
    <property type="match status" value="1"/>
</dbReference>
<accession>A0AAW3ZP65</accession>